<dbReference type="Gene3D" id="3.40.50.1240">
    <property type="entry name" value="Phosphoglycerate mutase-like"/>
    <property type="match status" value="1"/>
</dbReference>
<dbReference type="Proteomes" id="UP000588586">
    <property type="component" value="Unassembled WGS sequence"/>
</dbReference>
<dbReference type="PANTHER" id="PTHR48100:SF2">
    <property type="entry name" value="CONSERVED PROTEIN"/>
    <property type="match status" value="1"/>
</dbReference>
<dbReference type="PANTHER" id="PTHR48100">
    <property type="entry name" value="BROAD-SPECIFICITY PHOSPHATASE YOR283W-RELATED"/>
    <property type="match status" value="1"/>
</dbReference>
<dbReference type="Pfam" id="PF00300">
    <property type="entry name" value="His_Phos_1"/>
    <property type="match status" value="1"/>
</dbReference>
<dbReference type="InterPro" id="IPR013078">
    <property type="entry name" value="His_Pase_superF_clade-1"/>
</dbReference>
<protein>
    <submittedName>
        <fullName evidence="2">MSMEG_4193 family putative phosphomutase</fullName>
    </submittedName>
</protein>
<dbReference type="SMART" id="SM00855">
    <property type="entry name" value="PGAM"/>
    <property type="match status" value="1"/>
</dbReference>
<feature type="region of interest" description="Disordered" evidence="1">
    <location>
        <begin position="211"/>
        <end position="238"/>
    </location>
</feature>
<dbReference type="EMBL" id="JABEPQ010000001">
    <property type="protein sequence ID" value="NNM44919.1"/>
    <property type="molecule type" value="Genomic_DNA"/>
</dbReference>
<dbReference type="InterPro" id="IPR029033">
    <property type="entry name" value="His_PPase_superfam"/>
</dbReference>
<dbReference type="CDD" id="cd07067">
    <property type="entry name" value="HP_PGM_like"/>
    <property type="match status" value="1"/>
</dbReference>
<sequence length="238" mass="25287">MPTVLLVRHGHSTANADGVLSGRLPGIHLSDRGREQVWRLADRFTGAPVVRLLSSPLERCVETATPLAQAAGVSVESDEGLVECGYGAWTGRKLSELAKEPLWSTVQDDPATARFPDDQRYAAESLREMADRVVGSIRRLDDEVRQAHGENAVWVAVTHGDLVKAVLADATGAGLEKFQRYTADPASVSAVRYGGRHTFLLAANDLAPDVARFRAPDPKPDDADDAPTGDAAVGGGAG</sequence>
<evidence type="ECO:0000313" key="2">
    <source>
        <dbReference type="EMBL" id="NNM44919.1"/>
    </source>
</evidence>
<evidence type="ECO:0000256" key="1">
    <source>
        <dbReference type="SAM" id="MobiDB-lite"/>
    </source>
</evidence>
<dbReference type="InterPro" id="IPR050275">
    <property type="entry name" value="PGM_Phosphatase"/>
</dbReference>
<dbReference type="NCBIfam" id="TIGR03848">
    <property type="entry name" value="MSMEG_4193"/>
    <property type="match status" value="1"/>
</dbReference>
<evidence type="ECO:0000313" key="3">
    <source>
        <dbReference type="Proteomes" id="UP000588586"/>
    </source>
</evidence>
<gene>
    <name evidence="2" type="ORF">HJG52_02735</name>
</gene>
<dbReference type="InterPro" id="IPR022492">
    <property type="entry name" value="Phosphomutase_MSMEG4193_put"/>
</dbReference>
<feature type="compositionally biased region" description="Basic and acidic residues" evidence="1">
    <location>
        <begin position="211"/>
        <end position="221"/>
    </location>
</feature>
<dbReference type="RefSeq" id="WP_171242016.1">
    <property type="nucleotide sequence ID" value="NZ_JABEPQ010000001.1"/>
</dbReference>
<dbReference type="SUPFAM" id="SSF53254">
    <property type="entry name" value="Phosphoglycerate mutase-like"/>
    <property type="match status" value="1"/>
</dbReference>
<proteinExistence type="predicted"/>
<keyword evidence="3" id="KW-1185">Reference proteome</keyword>
<accession>A0A849HCY3</accession>
<comment type="caution">
    <text evidence="2">The sequence shown here is derived from an EMBL/GenBank/DDBJ whole genome shotgun (WGS) entry which is preliminary data.</text>
</comment>
<dbReference type="AlphaFoldDB" id="A0A849HCY3"/>
<name>A0A849HCY3_9MICO</name>
<dbReference type="GO" id="GO:0005737">
    <property type="term" value="C:cytoplasm"/>
    <property type="evidence" value="ECO:0007669"/>
    <property type="project" value="TreeGrafter"/>
</dbReference>
<dbReference type="GO" id="GO:0016791">
    <property type="term" value="F:phosphatase activity"/>
    <property type="evidence" value="ECO:0007669"/>
    <property type="project" value="TreeGrafter"/>
</dbReference>
<organism evidence="2 3">
    <name type="scientific">Knoellia koreensis</name>
    <dbReference type="NCBI Taxonomy" id="2730921"/>
    <lineage>
        <taxon>Bacteria</taxon>
        <taxon>Bacillati</taxon>
        <taxon>Actinomycetota</taxon>
        <taxon>Actinomycetes</taxon>
        <taxon>Micrococcales</taxon>
        <taxon>Intrasporangiaceae</taxon>
        <taxon>Knoellia</taxon>
    </lineage>
</organism>
<reference evidence="2 3" key="1">
    <citation type="submission" date="2020-04" db="EMBL/GenBank/DDBJ databases">
        <title>Knoellia sp. isolate from air conditioner.</title>
        <authorList>
            <person name="Chea S."/>
            <person name="Kim D.-U."/>
        </authorList>
    </citation>
    <scope>NUCLEOTIDE SEQUENCE [LARGE SCALE GENOMIC DNA]</scope>
    <source>
        <strain evidence="2 3">DB2414S</strain>
    </source>
</reference>